<gene>
    <name evidence="1" type="ORF">BO95DRAFT_102236</name>
</gene>
<keyword evidence="2" id="KW-1185">Reference proteome</keyword>
<evidence type="ECO:0000313" key="2">
    <source>
        <dbReference type="Proteomes" id="UP000249057"/>
    </source>
</evidence>
<proteinExistence type="predicted"/>
<evidence type="ECO:0000313" key="1">
    <source>
        <dbReference type="EMBL" id="RAH46487.1"/>
    </source>
</evidence>
<organism evidence="1 2">
    <name type="scientific">Aspergillus brunneoviolaceus CBS 621.78</name>
    <dbReference type="NCBI Taxonomy" id="1450534"/>
    <lineage>
        <taxon>Eukaryota</taxon>
        <taxon>Fungi</taxon>
        <taxon>Dikarya</taxon>
        <taxon>Ascomycota</taxon>
        <taxon>Pezizomycotina</taxon>
        <taxon>Eurotiomycetes</taxon>
        <taxon>Eurotiomycetidae</taxon>
        <taxon>Eurotiales</taxon>
        <taxon>Aspergillaceae</taxon>
        <taxon>Aspergillus</taxon>
        <taxon>Aspergillus subgen. Circumdati</taxon>
    </lineage>
</organism>
<protein>
    <submittedName>
        <fullName evidence="1">Uncharacterized protein</fullName>
    </submittedName>
</protein>
<accession>A0ACD1GB96</accession>
<sequence>MWNGIQPLPLWRCEIVSPNVDRCSRTVLSRLATYCKRPCRPSGTGLGMNGVGWESHMRMRVLQGPPRFRLVRIQLGGSWIIQAVSRLAFQEDLSVRCTHVCMYLGNVCGLAYYLLLRHAPTQMRNATGLFPISLSSFKRAPASDQTQSTRWYPRATTHLQPLDTTSKTTRPQIECWCERGGFCFRCLFEHAMGDLRACAILSAHASCSVMTA</sequence>
<reference evidence="1" key="1">
    <citation type="submission" date="2018-02" db="EMBL/GenBank/DDBJ databases">
        <title>The genomes of Aspergillus section Nigri reveals drivers in fungal speciation.</title>
        <authorList>
            <consortium name="DOE Joint Genome Institute"/>
            <person name="Vesth T.C."/>
            <person name="Nybo J."/>
            <person name="Theobald S."/>
            <person name="Brandl J."/>
            <person name="Frisvad J.C."/>
            <person name="Nielsen K.F."/>
            <person name="Lyhne E.K."/>
            <person name="Kogle M.E."/>
            <person name="Kuo A."/>
            <person name="Riley R."/>
            <person name="Clum A."/>
            <person name="Nolan M."/>
            <person name="Lipzen A."/>
            <person name="Salamov A."/>
            <person name="Henrissat B."/>
            <person name="Wiebenga A."/>
            <person name="De vries R.P."/>
            <person name="Grigoriev I.V."/>
            <person name="Mortensen U.H."/>
            <person name="Andersen M.R."/>
            <person name="Baker S.E."/>
        </authorList>
    </citation>
    <scope>NUCLEOTIDE SEQUENCE</scope>
    <source>
        <strain evidence="1">CBS 621.78</strain>
    </source>
</reference>
<dbReference type="EMBL" id="KZ825336">
    <property type="protein sequence ID" value="RAH46487.1"/>
    <property type="molecule type" value="Genomic_DNA"/>
</dbReference>
<dbReference type="Proteomes" id="UP000249057">
    <property type="component" value="Unassembled WGS sequence"/>
</dbReference>
<name>A0ACD1GB96_9EURO</name>